<gene>
    <name evidence="2" type="ORF">K452DRAFT_263819</name>
</gene>
<organism evidence="2 3">
    <name type="scientific">Aplosporella prunicola CBS 121167</name>
    <dbReference type="NCBI Taxonomy" id="1176127"/>
    <lineage>
        <taxon>Eukaryota</taxon>
        <taxon>Fungi</taxon>
        <taxon>Dikarya</taxon>
        <taxon>Ascomycota</taxon>
        <taxon>Pezizomycotina</taxon>
        <taxon>Dothideomycetes</taxon>
        <taxon>Dothideomycetes incertae sedis</taxon>
        <taxon>Botryosphaeriales</taxon>
        <taxon>Aplosporellaceae</taxon>
        <taxon>Aplosporella</taxon>
    </lineage>
</organism>
<dbReference type="PANTHER" id="PTHR33112:SF10">
    <property type="entry name" value="TOL"/>
    <property type="match status" value="1"/>
</dbReference>
<proteinExistence type="predicted"/>
<dbReference type="EMBL" id="ML995476">
    <property type="protein sequence ID" value="KAF2146188.1"/>
    <property type="molecule type" value="Genomic_DNA"/>
</dbReference>
<feature type="domain" description="Heterokaryon incompatibility" evidence="1">
    <location>
        <begin position="194"/>
        <end position="347"/>
    </location>
</feature>
<evidence type="ECO:0000259" key="1">
    <source>
        <dbReference type="Pfam" id="PF06985"/>
    </source>
</evidence>
<dbReference type="Proteomes" id="UP000799438">
    <property type="component" value="Unassembled WGS sequence"/>
</dbReference>
<dbReference type="GeneID" id="54296162"/>
<evidence type="ECO:0000313" key="2">
    <source>
        <dbReference type="EMBL" id="KAF2146188.1"/>
    </source>
</evidence>
<dbReference type="RefSeq" id="XP_033401897.1">
    <property type="nucleotide sequence ID" value="XM_033538666.1"/>
</dbReference>
<dbReference type="InterPro" id="IPR010730">
    <property type="entry name" value="HET"/>
</dbReference>
<dbReference type="Pfam" id="PF06985">
    <property type="entry name" value="HET"/>
    <property type="match status" value="1"/>
</dbReference>
<sequence>MLCAMCVSVFRNPDRKGPHHARLEHVERAASAGCKICSILQNKIVAFTKEHPDHNTLAPCLRYIKFKRLIRFDILWANFNKKSLQFLNIEPSRTVSLPECYDSFLALANDDLATEPWRVRRDGFYSHFPPNTGHLKVAEQASAWLQNCIGYHESCETCDPTRDTTWYPKRLINVTTPRKPRLSLTTFEKPNGRYATLSHCWGPNPQFMVLSSDNEERLRHQLPINKLPRAFQDAIITTERLGIPYLWIDSLCILQKGDGSEEDWREHTVAMRQVYLNCVLNIAVDHGKDPHCGAFQERDTLALQKCNVLGYVYGSDEGIWSVFHNEKDSFYVSMESPLSCRAWAVQERLLSPRILHFGSAQISWECNEEEFLLESLPEAHENPVTSPHRIWPFSIPMTQESTSSNQIQGHSLTTLRSAWWTIVEVYAKGGLTKPHKDKFVALAGIAERFASLYGHDYLAGIFRCDFPVCLLWNTLPGSSRPTEDGYRAPTWSWASVDGPICMESDLYKDALSPETAKELTTVKDIQVVHLHQNNIYGQLKSASIHLCGLLFCFSTPLPQSVNQYSEMEGFIHSINEPRFMYKLGFRLDDENDFFHPESLFAFPVLQHLESKTIDGLILKPTNVPKVYKRLGLFKEGYLGDLLEGHPRQELTIV</sequence>
<protein>
    <recommendedName>
        <fullName evidence="1">Heterokaryon incompatibility domain-containing protein</fullName>
    </recommendedName>
</protein>
<reference evidence="2" key="1">
    <citation type="journal article" date="2020" name="Stud. Mycol.">
        <title>101 Dothideomycetes genomes: a test case for predicting lifestyles and emergence of pathogens.</title>
        <authorList>
            <person name="Haridas S."/>
            <person name="Albert R."/>
            <person name="Binder M."/>
            <person name="Bloem J."/>
            <person name="Labutti K."/>
            <person name="Salamov A."/>
            <person name="Andreopoulos B."/>
            <person name="Baker S."/>
            <person name="Barry K."/>
            <person name="Bills G."/>
            <person name="Bluhm B."/>
            <person name="Cannon C."/>
            <person name="Castanera R."/>
            <person name="Culley D."/>
            <person name="Daum C."/>
            <person name="Ezra D."/>
            <person name="Gonzalez J."/>
            <person name="Henrissat B."/>
            <person name="Kuo A."/>
            <person name="Liang C."/>
            <person name="Lipzen A."/>
            <person name="Lutzoni F."/>
            <person name="Magnuson J."/>
            <person name="Mondo S."/>
            <person name="Nolan M."/>
            <person name="Ohm R."/>
            <person name="Pangilinan J."/>
            <person name="Park H.-J."/>
            <person name="Ramirez L."/>
            <person name="Alfaro M."/>
            <person name="Sun H."/>
            <person name="Tritt A."/>
            <person name="Yoshinaga Y."/>
            <person name="Zwiers L.-H."/>
            <person name="Turgeon B."/>
            <person name="Goodwin S."/>
            <person name="Spatafora J."/>
            <person name="Crous P."/>
            <person name="Grigoriev I."/>
        </authorList>
    </citation>
    <scope>NUCLEOTIDE SEQUENCE</scope>
    <source>
        <strain evidence="2">CBS 121167</strain>
    </source>
</reference>
<name>A0A6A6BQZ9_9PEZI</name>
<dbReference type="OrthoDB" id="2958217at2759"/>
<keyword evidence="3" id="KW-1185">Reference proteome</keyword>
<dbReference type="PANTHER" id="PTHR33112">
    <property type="entry name" value="DOMAIN PROTEIN, PUTATIVE-RELATED"/>
    <property type="match status" value="1"/>
</dbReference>
<evidence type="ECO:0000313" key="3">
    <source>
        <dbReference type="Proteomes" id="UP000799438"/>
    </source>
</evidence>
<dbReference type="AlphaFoldDB" id="A0A6A6BQZ9"/>
<accession>A0A6A6BQZ9</accession>